<evidence type="ECO:0008006" key="4">
    <source>
        <dbReference type="Google" id="ProtNLM"/>
    </source>
</evidence>
<organism evidence="2 3">
    <name type="scientific">Longimicrobium terrae</name>
    <dbReference type="NCBI Taxonomy" id="1639882"/>
    <lineage>
        <taxon>Bacteria</taxon>
        <taxon>Pseudomonadati</taxon>
        <taxon>Gemmatimonadota</taxon>
        <taxon>Longimicrobiia</taxon>
        <taxon>Longimicrobiales</taxon>
        <taxon>Longimicrobiaceae</taxon>
        <taxon>Longimicrobium</taxon>
    </lineage>
</organism>
<keyword evidence="1" id="KW-0732">Signal</keyword>
<keyword evidence="3" id="KW-1185">Reference proteome</keyword>
<dbReference type="EMBL" id="JACHIA010000005">
    <property type="protein sequence ID" value="MBB6070573.1"/>
    <property type="molecule type" value="Genomic_DNA"/>
</dbReference>
<evidence type="ECO:0000313" key="3">
    <source>
        <dbReference type="Proteomes" id="UP000582837"/>
    </source>
</evidence>
<proteinExistence type="predicted"/>
<dbReference type="Proteomes" id="UP000582837">
    <property type="component" value="Unassembled WGS sequence"/>
</dbReference>
<evidence type="ECO:0000256" key="1">
    <source>
        <dbReference type="SAM" id="SignalP"/>
    </source>
</evidence>
<dbReference type="AlphaFoldDB" id="A0A841GXU8"/>
<protein>
    <recommendedName>
        <fullName evidence="4">Peptidase C-terminal archaeal/bacterial domain-containing protein</fullName>
    </recommendedName>
</protein>
<gene>
    <name evidence="2" type="ORF">HNQ61_002194</name>
</gene>
<evidence type="ECO:0000313" key="2">
    <source>
        <dbReference type="EMBL" id="MBB6070573.1"/>
    </source>
</evidence>
<dbReference type="RefSeq" id="WP_170034406.1">
    <property type="nucleotide sequence ID" value="NZ_JABDTL010000001.1"/>
</dbReference>
<reference evidence="2 3" key="1">
    <citation type="submission" date="2020-08" db="EMBL/GenBank/DDBJ databases">
        <title>Genomic Encyclopedia of Type Strains, Phase IV (KMG-IV): sequencing the most valuable type-strain genomes for metagenomic binning, comparative biology and taxonomic classification.</title>
        <authorList>
            <person name="Goeker M."/>
        </authorList>
    </citation>
    <scope>NUCLEOTIDE SEQUENCE [LARGE SCALE GENOMIC DNA]</scope>
    <source>
        <strain evidence="2 3">DSM 29007</strain>
    </source>
</reference>
<accession>A0A841GXU8</accession>
<feature type="chain" id="PRO_5032753857" description="Peptidase C-terminal archaeal/bacterial domain-containing protein" evidence="1">
    <location>
        <begin position="22"/>
        <end position="150"/>
    </location>
</feature>
<sequence>MPVRPLLVLLCALLLATRADAQSPGAPAVSAVRPAVARMVAAGRLEAGALEDGDARLDDDSRYDDFVYMAHAGEQIQVRLSSDAFDPYLYVGRRGAGTALLDAVSDDDSGGGTTAQVTYTARAAGPVIIRANSLMAGQTGRYTLRVKSGQ</sequence>
<dbReference type="Gene3D" id="2.60.120.380">
    <property type="match status" value="1"/>
</dbReference>
<name>A0A841GXU8_9BACT</name>
<feature type="signal peptide" evidence="1">
    <location>
        <begin position="1"/>
        <end position="21"/>
    </location>
</feature>
<comment type="caution">
    <text evidence="2">The sequence shown here is derived from an EMBL/GenBank/DDBJ whole genome shotgun (WGS) entry which is preliminary data.</text>
</comment>